<keyword evidence="10" id="KW-0414">Isoprene biosynthesis</keyword>
<comment type="function">
    <text evidence="9 10">Catalyzes the prenylation of para-hydroxybenzoate (PHB) with an all-trans polyprenyl group. Mediates the second step in the final reaction sequence of coenzyme Q (CoQ) biosynthesis, which is the condensation of the polyisoprenoid side chain with PHB, generating the first membrane-bound Q intermediate.</text>
</comment>
<protein>
    <recommendedName>
        <fullName evidence="10">4-hydroxybenzoate polyprenyltransferase, mitochondrial</fullName>
        <shortName evidence="10">4-HB polyprenyltransferase</shortName>
        <ecNumber evidence="10">2.5.1.39</ecNumber>
    </recommendedName>
    <alternativeName>
        <fullName evidence="10">4-hydroxybenzoate hexaprenyltransferase</fullName>
    </alternativeName>
    <alternativeName>
        <fullName evidence="10">Para-hydroxybenzoate--polyprenyltransferase</fullName>
        <shortName evidence="10">PHB:PPT</shortName>
        <shortName evidence="10">PHB:polyprenyltransferase</shortName>
    </alternativeName>
</protein>
<keyword evidence="10" id="KW-0999">Mitochondrion inner membrane</keyword>
<keyword evidence="5 10" id="KW-0812">Transmembrane</keyword>
<feature type="transmembrane region" description="Helical" evidence="10">
    <location>
        <begin position="204"/>
        <end position="221"/>
    </location>
</feature>
<dbReference type="InterPro" id="IPR044878">
    <property type="entry name" value="UbiA_sf"/>
</dbReference>
<evidence type="ECO:0000256" key="7">
    <source>
        <dbReference type="ARBA" id="ARBA00023136"/>
    </source>
</evidence>
<dbReference type="InterPro" id="IPR006370">
    <property type="entry name" value="HB_polyprenyltransferase-like"/>
</dbReference>
<comment type="subcellular location">
    <subcellularLocation>
        <location evidence="2 10">Mitochondrion inner membrane</location>
        <topology evidence="2 10">Multi-pass membrane protein</topology>
        <orientation evidence="2 10">Matrix side</orientation>
    </subcellularLocation>
</comment>
<accession>A0A060TDC0</accession>
<feature type="transmembrane region" description="Helical" evidence="10">
    <location>
        <begin position="309"/>
        <end position="334"/>
    </location>
</feature>
<feature type="transmembrane region" description="Helical" evidence="10">
    <location>
        <begin position="354"/>
        <end position="375"/>
    </location>
</feature>
<dbReference type="HAMAP" id="MF_01635">
    <property type="entry name" value="UbiA"/>
    <property type="match status" value="1"/>
</dbReference>
<dbReference type="NCBIfam" id="TIGR01474">
    <property type="entry name" value="ubiA_proteo"/>
    <property type="match status" value="1"/>
</dbReference>
<dbReference type="AlphaFoldDB" id="A0A060TDC0"/>
<keyword evidence="4 10" id="KW-0808">Transferase</keyword>
<feature type="transmembrane region" description="Helical" evidence="10">
    <location>
        <begin position="179"/>
        <end position="198"/>
    </location>
</feature>
<feature type="transmembrane region" description="Helical" evidence="10">
    <location>
        <begin position="230"/>
        <end position="250"/>
    </location>
</feature>
<dbReference type="GO" id="GO:0005743">
    <property type="term" value="C:mitochondrial inner membrane"/>
    <property type="evidence" value="ECO:0007669"/>
    <property type="project" value="UniProtKB-SubCell"/>
</dbReference>
<name>A0A060TDC0_BLAAD</name>
<dbReference type="EC" id="2.5.1.39" evidence="10"/>
<dbReference type="PANTHER" id="PTHR11048">
    <property type="entry name" value="PRENYLTRANSFERASES"/>
    <property type="match status" value="1"/>
</dbReference>
<evidence type="ECO:0000313" key="11">
    <source>
        <dbReference type="EMBL" id="CDP39095.1"/>
    </source>
</evidence>
<comment type="cofactor">
    <cofactor evidence="1 10">
        <name>Mg(2+)</name>
        <dbReference type="ChEBI" id="CHEBI:18420"/>
    </cofactor>
</comment>
<evidence type="ECO:0000256" key="8">
    <source>
        <dbReference type="ARBA" id="ARBA00052313"/>
    </source>
</evidence>
<dbReference type="GO" id="GO:0008412">
    <property type="term" value="F:4-hydroxybenzoate polyprenyltransferase activity"/>
    <property type="evidence" value="ECO:0007669"/>
    <property type="project" value="UniProtKB-EC"/>
</dbReference>
<keyword evidence="10" id="KW-0831">Ubiquinone biosynthesis</keyword>
<evidence type="ECO:0000256" key="2">
    <source>
        <dbReference type="ARBA" id="ARBA00004292"/>
    </source>
</evidence>
<evidence type="ECO:0000256" key="5">
    <source>
        <dbReference type="ARBA" id="ARBA00022692"/>
    </source>
</evidence>
<dbReference type="GO" id="GO:0006744">
    <property type="term" value="P:ubiquinone biosynthetic process"/>
    <property type="evidence" value="ECO:0007669"/>
    <property type="project" value="UniProtKB-UniRule"/>
</dbReference>
<dbReference type="PANTHER" id="PTHR11048:SF28">
    <property type="entry name" value="4-HYDROXYBENZOATE POLYPRENYLTRANSFERASE, MITOCHONDRIAL"/>
    <property type="match status" value="1"/>
</dbReference>
<dbReference type="Pfam" id="PF01040">
    <property type="entry name" value="UbiA"/>
    <property type="match status" value="1"/>
</dbReference>
<evidence type="ECO:0000256" key="9">
    <source>
        <dbReference type="ARBA" id="ARBA00058997"/>
    </source>
</evidence>
<dbReference type="GO" id="GO:0008299">
    <property type="term" value="P:isoprenoid biosynthetic process"/>
    <property type="evidence" value="ECO:0007669"/>
    <property type="project" value="UniProtKB-UniRule"/>
</dbReference>
<evidence type="ECO:0000256" key="1">
    <source>
        <dbReference type="ARBA" id="ARBA00001946"/>
    </source>
</evidence>
<dbReference type="InterPro" id="IPR030470">
    <property type="entry name" value="UbiA_prenylTrfase_CS"/>
</dbReference>
<dbReference type="FunFam" id="1.10.357.140:FF:000003">
    <property type="entry name" value="4-hydroxybenzoate polyprenyltransferase, mitochondrial"/>
    <property type="match status" value="1"/>
</dbReference>
<dbReference type="EMBL" id="HG937694">
    <property type="protein sequence ID" value="CDP39095.1"/>
    <property type="molecule type" value="Genomic_DNA"/>
</dbReference>
<keyword evidence="7 10" id="KW-0472">Membrane</keyword>
<evidence type="ECO:0000256" key="4">
    <source>
        <dbReference type="ARBA" id="ARBA00022679"/>
    </source>
</evidence>
<reference evidence="11" key="1">
    <citation type="submission" date="2014-02" db="EMBL/GenBank/DDBJ databases">
        <authorList>
            <person name="Genoscope - CEA"/>
        </authorList>
    </citation>
    <scope>NUCLEOTIDE SEQUENCE</scope>
    <source>
        <strain evidence="11">LS3</strain>
    </source>
</reference>
<evidence type="ECO:0000256" key="6">
    <source>
        <dbReference type="ARBA" id="ARBA00022989"/>
    </source>
</evidence>
<gene>
    <name evidence="10" type="primary">COQ2</name>
    <name evidence="11" type="ORF">GNLVRS02_ARAD1D49720g</name>
</gene>
<keyword evidence="10" id="KW-0496">Mitochondrion</keyword>
<sequence>MRQPLLRQSSMLRSAGRIPRVAGPGLSLRLVPKLSPLQVGRRYSVDNEKASEDHTKARGMSATNSAFAAASPTATEPTIPQKFVAGLPPAMRPYAELMRLDKPVGTWLLFSPGTWSITMAAFATGAPVSQTLTTIGLFAAGSLVMRGAGCTINDIWDRDLDAQVERTTTRPLASKAVSVPKAVAFLGAQCFTGLGILLCLPWDIFWITSASLPLVFTYPLFKRFTYYPQACLSLCFTWGALVGFPAMGVWNWPAMLTLHAGSFAWCMIYDTIYAHQDKKFDVKAGIKSTALKWGDRSKAIMRRYATAQVALVAASGAFMSMGPGFFTATGIMAYRLFDMIRRVDLDDPKNCWRWFLSNINTGHIVFGGALVDYILRLAGFL</sequence>
<dbReference type="UniPathway" id="UPA00232"/>
<dbReference type="CDD" id="cd13959">
    <property type="entry name" value="PT_UbiA_COQ2"/>
    <property type="match status" value="1"/>
</dbReference>
<dbReference type="InterPro" id="IPR000537">
    <property type="entry name" value="UbiA_prenyltransferase"/>
</dbReference>
<dbReference type="InterPro" id="IPR039653">
    <property type="entry name" value="Prenyltransferase"/>
</dbReference>
<dbReference type="PROSITE" id="PS00943">
    <property type="entry name" value="UBIA"/>
    <property type="match status" value="1"/>
</dbReference>
<organism evidence="11">
    <name type="scientific">Blastobotrys adeninivorans</name>
    <name type="common">Yeast</name>
    <name type="synonym">Arxula adeninivorans</name>
    <dbReference type="NCBI Taxonomy" id="409370"/>
    <lineage>
        <taxon>Eukaryota</taxon>
        <taxon>Fungi</taxon>
        <taxon>Dikarya</taxon>
        <taxon>Ascomycota</taxon>
        <taxon>Saccharomycotina</taxon>
        <taxon>Dipodascomycetes</taxon>
        <taxon>Dipodascales</taxon>
        <taxon>Trichomonascaceae</taxon>
        <taxon>Blastobotrys</taxon>
    </lineage>
</organism>
<reference evidence="11" key="2">
    <citation type="submission" date="2014-06" db="EMBL/GenBank/DDBJ databases">
        <title>The complete genome of Blastobotrys (Arxula) adeninivorans LS3 - a yeast of biotechnological interest.</title>
        <authorList>
            <person name="Kunze G."/>
            <person name="Gaillardin C."/>
            <person name="Czernicka M."/>
            <person name="Durrens P."/>
            <person name="Martin T."/>
            <person name="Boer E."/>
            <person name="Gabaldon T."/>
            <person name="Cruz J."/>
            <person name="Talla E."/>
            <person name="Marck C."/>
            <person name="Goffeau A."/>
            <person name="Barbe V."/>
            <person name="Baret P."/>
            <person name="Baronian K."/>
            <person name="Beier S."/>
            <person name="Bleykasten C."/>
            <person name="Bode R."/>
            <person name="Casaregola S."/>
            <person name="Despons L."/>
            <person name="Fairhead C."/>
            <person name="Giersberg M."/>
            <person name="Gierski P."/>
            <person name="Hahnel U."/>
            <person name="Hartmann A."/>
            <person name="Jankowska D."/>
            <person name="Jubin C."/>
            <person name="Jung P."/>
            <person name="Lafontaine I."/>
            <person name="Leh-Louis V."/>
            <person name="Lemaire M."/>
            <person name="Marcet-Houben M."/>
            <person name="Mascher M."/>
            <person name="Morel G."/>
            <person name="Richard G.-F."/>
            <person name="Riechen J."/>
            <person name="Sacerdot C."/>
            <person name="Sarkar A."/>
            <person name="Savel G."/>
            <person name="Schacherer J."/>
            <person name="Sherman D."/>
            <person name="Straub M.-L."/>
            <person name="Stein N."/>
            <person name="Thierry A."/>
            <person name="Trautwein-Schult A."/>
            <person name="Westhof E."/>
            <person name="Worch S."/>
            <person name="Dujon B."/>
            <person name="Souciet J.-L."/>
            <person name="Wincker P."/>
            <person name="Scholz U."/>
            <person name="Neuveglise N."/>
        </authorList>
    </citation>
    <scope>NUCLEOTIDE SEQUENCE</scope>
    <source>
        <strain evidence="11">LS3</strain>
    </source>
</reference>
<dbReference type="Gene3D" id="1.10.357.140">
    <property type="entry name" value="UbiA prenyltransferase"/>
    <property type="match status" value="1"/>
</dbReference>
<dbReference type="Gene3D" id="1.20.120.1780">
    <property type="entry name" value="UbiA prenyltransferase"/>
    <property type="match status" value="1"/>
</dbReference>
<comment type="pathway">
    <text evidence="10">Cofactor biosynthesis; ubiquinone biosynthesis.</text>
</comment>
<dbReference type="FunFam" id="1.20.120.1780:FF:000001">
    <property type="entry name" value="4-hydroxybenzoate octaprenyltransferase"/>
    <property type="match status" value="1"/>
</dbReference>
<evidence type="ECO:0000256" key="10">
    <source>
        <dbReference type="HAMAP-Rule" id="MF_03189"/>
    </source>
</evidence>
<keyword evidence="6 10" id="KW-1133">Transmembrane helix</keyword>
<proteinExistence type="inferred from homology"/>
<evidence type="ECO:0000256" key="3">
    <source>
        <dbReference type="ARBA" id="ARBA00005985"/>
    </source>
</evidence>
<comment type="catalytic activity">
    <reaction evidence="8 10">
        <text>an all-trans-polyprenyl diphosphate + 4-hydroxybenzoate = a 4-hydroxy-3-(all-trans-polyprenyl)benzoate + diphosphate</text>
        <dbReference type="Rhea" id="RHEA:44504"/>
        <dbReference type="Rhea" id="RHEA-COMP:9514"/>
        <dbReference type="Rhea" id="RHEA-COMP:9564"/>
        <dbReference type="ChEBI" id="CHEBI:17879"/>
        <dbReference type="ChEBI" id="CHEBI:33019"/>
        <dbReference type="ChEBI" id="CHEBI:58914"/>
        <dbReference type="ChEBI" id="CHEBI:78396"/>
        <dbReference type="EC" id="2.5.1.39"/>
    </reaction>
</comment>
<comment type="similarity">
    <text evidence="3 10">Belongs to the UbiA prenyltransferase family.</text>
</comment>
<dbReference type="PhylomeDB" id="A0A060TDC0"/>